<dbReference type="InterPro" id="IPR004926">
    <property type="entry name" value="LEA_3a"/>
</dbReference>
<keyword evidence="2" id="KW-1185">Reference proteome</keyword>
<name>A0AAD6KWF3_9ROSI</name>
<dbReference type="AlphaFoldDB" id="A0AAD6KWF3"/>
<protein>
    <submittedName>
        <fullName evidence="1">Uncharacterized protein</fullName>
    </submittedName>
</protein>
<sequence length="102" mass="11408">MARSLLNAKLPVASIADGLSLSVFRRGYAAAGGCTDQCCCHSNLWKRWIKGWRHGREKWKIGPRPRKILRPTLHGLLIQLLGITGLLIMQLRSIRLNSGKCC</sequence>
<dbReference type="EMBL" id="JAPFFJ010000003">
    <property type="protein sequence ID" value="KAJ6430899.1"/>
    <property type="molecule type" value="Genomic_DNA"/>
</dbReference>
<evidence type="ECO:0000313" key="2">
    <source>
        <dbReference type="Proteomes" id="UP001162972"/>
    </source>
</evidence>
<proteinExistence type="predicted"/>
<organism evidence="1 2">
    <name type="scientific">Salix udensis</name>
    <dbReference type="NCBI Taxonomy" id="889485"/>
    <lineage>
        <taxon>Eukaryota</taxon>
        <taxon>Viridiplantae</taxon>
        <taxon>Streptophyta</taxon>
        <taxon>Embryophyta</taxon>
        <taxon>Tracheophyta</taxon>
        <taxon>Spermatophyta</taxon>
        <taxon>Magnoliopsida</taxon>
        <taxon>eudicotyledons</taxon>
        <taxon>Gunneridae</taxon>
        <taxon>Pentapetalae</taxon>
        <taxon>rosids</taxon>
        <taxon>fabids</taxon>
        <taxon>Malpighiales</taxon>
        <taxon>Salicaceae</taxon>
        <taxon>Saliceae</taxon>
        <taxon>Salix</taxon>
    </lineage>
</organism>
<comment type="caution">
    <text evidence="1">The sequence shown here is derived from an EMBL/GenBank/DDBJ whole genome shotgun (WGS) entry which is preliminary data.</text>
</comment>
<reference evidence="1 2" key="1">
    <citation type="journal article" date="2023" name="Int. J. Mol. Sci.">
        <title>De Novo Assembly and Annotation of 11 Diverse Shrub Willow (Salix) Genomes Reveals Novel Gene Organization in Sex-Linked Regions.</title>
        <authorList>
            <person name="Hyden B."/>
            <person name="Feng K."/>
            <person name="Yates T.B."/>
            <person name="Jawdy S."/>
            <person name="Cereghino C."/>
            <person name="Smart L.B."/>
            <person name="Muchero W."/>
        </authorList>
    </citation>
    <scope>NUCLEOTIDE SEQUENCE [LARGE SCALE GENOMIC DNA]</scope>
    <source>
        <tissue evidence="1">Shoot tip</tissue>
    </source>
</reference>
<evidence type="ECO:0000313" key="1">
    <source>
        <dbReference type="EMBL" id="KAJ6430899.1"/>
    </source>
</evidence>
<gene>
    <name evidence="1" type="ORF">OIU84_018413</name>
</gene>
<accession>A0AAD6KWF3</accession>
<dbReference type="Proteomes" id="UP001162972">
    <property type="component" value="Chromosome 10"/>
</dbReference>
<dbReference type="Pfam" id="PF03242">
    <property type="entry name" value="LEA_3a"/>
    <property type="match status" value="1"/>
</dbReference>